<evidence type="ECO:0008006" key="4">
    <source>
        <dbReference type="Google" id="ProtNLM"/>
    </source>
</evidence>
<keyword evidence="3" id="KW-1185">Reference proteome</keyword>
<dbReference type="Proteomes" id="UP000708576">
    <property type="component" value="Unassembled WGS sequence"/>
</dbReference>
<proteinExistence type="predicted"/>
<feature type="signal peptide" evidence="1">
    <location>
        <begin position="1"/>
        <end position="18"/>
    </location>
</feature>
<comment type="caution">
    <text evidence="2">The sequence shown here is derived from an EMBL/GenBank/DDBJ whole genome shotgun (WGS) entry which is preliminary data.</text>
</comment>
<keyword evidence="1" id="KW-0732">Signal</keyword>
<dbReference type="EMBL" id="JAGUCO010000017">
    <property type="protein sequence ID" value="MBS2099951.1"/>
    <property type="molecule type" value="Genomic_DNA"/>
</dbReference>
<feature type="chain" id="PRO_5047133345" description="Lipoprotein" evidence="1">
    <location>
        <begin position="19"/>
        <end position="231"/>
    </location>
</feature>
<evidence type="ECO:0000256" key="1">
    <source>
        <dbReference type="SAM" id="SignalP"/>
    </source>
</evidence>
<reference evidence="2 3" key="1">
    <citation type="journal article" date="2015" name="Int. J. Syst. Evol. Microbiol.">
        <title>Carboxylicivirga linearis sp. nov., isolated from a sea cucumber culture pond.</title>
        <authorList>
            <person name="Wang F.Q."/>
            <person name="Zhou Y.X."/>
            <person name="Lin X.Z."/>
            <person name="Chen G.J."/>
            <person name="Du Z.J."/>
        </authorList>
    </citation>
    <scope>NUCLEOTIDE SEQUENCE [LARGE SCALE GENOMIC DNA]</scope>
    <source>
        <strain evidence="2 3">FB218</strain>
    </source>
</reference>
<accession>A0ABS5JYL5</accession>
<gene>
    <name evidence="2" type="ORF">KEM10_16810</name>
</gene>
<dbReference type="RefSeq" id="WP_212217194.1">
    <property type="nucleotide sequence ID" value="NZ_JAGUCO010000017.1"/>
</dbReference>
<evidence type="ECO:0000313" key="2">
    <source>
        <dbReference type="EMBL" id="MBS2099951.1"/>
    </source>
</evidence>
<evidence type="ECO:0000313" key="3">
    <source>
        <dbReference type="Proteomes" id="UP000708576"/>
    </source>
</evidence>
<organism evidence="2 3">
    <name type="scientific">Carboxylicivirga linearis</name>
    <dbReference type="NCBI Taxonomy" id="1628157"/>
    <lineage>
        <taxon>Bacteria</taxon>
        <taxon>Pseudomonadati</taxon>
        <taxon>Bacteroidota</taxon>
        <taxon>Bacteroidia</taxon>
        <taxon>Marinilabiliales</taxon>
        <taxon>Marinilabiliaceae</taxon>
        <taxon>Carboxylicivirga</taxon>
    </lineage>
</organism>
<dbReference type="PROSITE" id="PS51257">
    <property type="entry name" value="PROKAR_LIPOPROTEIN"/>
    <property type="match status" value="1"/>
</dbReference>
<sequence length="231" mass="26516">MKLLTNLLYIFFAFAIVACDPLADFRDDLDDGLEQDDDWFIYISDRILATEAEFGENSPYVLADEDYERSSNEAVAKYGNFSDSAPFEKYLPECISHLFGNPGELVTMEFVYYAGSSIDSTCFVTFVRETPADSSYWKVVPNFVLEETELTKATNKYTLIGSDYTMVGEGYPNFDLRYNTREQIMAKINTIIKSKFMLDLEEGQIWEVEFATYGQGEEVVESPMYFEVEIQ</sequence>
<protein>
    <recommendedName>
        <fullName evidence="4">Lipoprotein</fullName>
    </recommendedName>
</protein>
<name>A0ABS5JYL5_9BACT</name>